<keyword evidence="6 7" id="KW-0560">Oxidoreductase</keyword>
<dbReference type="PANTHER" id="PTHR48069:SF3">
    <property type="entry name" value="DIHYDROFOLATE REDUCTASE"/>
    <property type="match status" value="1"/>
</dbReference>
<dbReference type="GO" id="GO:0046655">
    <property type="term" value="P:folic acid metabolic process"/>
    <property type="evidence" value="ECO:0007669"/>
    <property type="project" value="TreeGrafter"/>
</dbReference>
<feature type="domain" description="DHFR" evidence="8">
    <location>
        <begin position="1"/>
        <end position="163"/>
    </location>
</feature>
<dbReference type="GO" id="GO:0046452">
    <property type="term" value="P:dihydrofolate metabolic process"/>
    <property type="evidence" value="ECO:0007669"/>
    <property type="project" value="TreeGrafter"/>
</dbReference>
<dbReference type="CDD" id="cd00209">
    <property type="entry name" value="DHFR"/>
    <property type="match status" value="1"/>
</dbReference>
<dbReference type="AlphaFoldDB" id="A0A955L1K2"/>
<dbReference type="GO" id="GO:0006730">
    <property type="term" value="P:one-carbon metabolic process"/>
    <property type="evidence" value="ECO:0007669"/>
    <property type="project" value="UniProtKB-KW"/>
</dbReference>
<evidence type="ECO:0000256" key="4">
    <source>
        <dbReference type="ARBA" id="ARBA00022563"/>
    </source>
</evidence>
<dbReference type="GO" id="GO:0046654">
    <property type="term" value="P:tetrahydrofolate biosynthetic process"/>
    <property type="evidence" value="ECO:0007669"/>
    <property type="project" value="InterPro"/>
</dbReference>
<protein>
    <recommendedName>
        <fullName evidence="3 7">Dihydrofolate reductase</fullName>
        <ecNumber evidence="3 7">1.5.1.3</ecNumber>
    </recommendedName>
</protein>
<gene>
    <name evidence="9" type="ORF">KC678_01945</name>
</gene>
<accession>A0A955L1K2</accession>
<comment type="pathway">
    <text evidence="1 7">Cofactor biosynthesis; tetrahydrofolate biosynthesis; 5,6,7,8-tetrahydrofolate from 7,8-dihydrofolate: step 1/1.</text>
</comment>
<dbReference type="GO" id="GO:0050661">
    <property type="term" value="F:NADP binding"/>
    <property type="evidence" value="ECO:0007669"/>
    <property type="project" value="InterPro"/>
</dbReference>
<dbReference type="PIRSF" id="PIRSF000194">
    <property type="entry name" value="DHFR"/>
    <property type="match status" value="1"/>
</dbReference>
<dbReference type="InterPro" id="IPR012259">
    <property type="entry name" value="DHFR"/>
</dbReference>
<organism evidence="9 10">
    <name type="scientific">Candidatus Dojkabacteria bacterium</name>
    <dbReference type="NCBI Taxonomy" id="2099670"/>
    <lineage>
        <taxon>Bacteria</taxon>
        <taxon>Candidatus Dojkabacteria</taxon>
    </lineage>
</organism>
<dbReference type="Gene3D" id="3.40.430.10">
    <property type="entry name" value="Dihydrofolate Reductase, subunit A"/>
    <property type="match status" value="1"/>
</dbReference>
<reference evidence="9" key="1">
    <citation type="submission" date="2020-04" db="EMBL/GenBank/DDBJ databases">
        <authorList>
            <person name="Zhang T."/>
        </authorList>
    </citation>
    <scope>NUCLEOTIDE SEQUENCE</scope>
    <source>
        <strain evidence="9">HKST-UBA13</strain>
    </source>
</reference>
<evidence type="ECO:0000256" key="5">
    <source>
        <dbReference type="ARBA" id="ARBA00022857"/>
    </source>
</evidence>
<dbReference type="InterPro" id="IPR001796">
    <property type="entry name" value="DHFR_dom"/>
</dbReference>
<sequence>MINIICAFAEKNRVIGNNQELQWSIPEDLKRFRKITSGHPVIMGRKSYEALGKALPGRTNFVLTRQSDYKLDDAEVVGSLEEAIVEAVELDEEVFIIGGGAVFEQALKGNLVNKMYLTIVKGEYEGDAFFPEFNKSKWKVEDETNWQRSSKSDVEFKYKTLVRL</sequence>
<proteinExistence type="inferred from homology"/>
<evidence type="ECO:0000256" key="3">
    <source>
        <dbReference type="ARBA" id="ARBA00012856"/>
    </source>
</evidence>
<dbReference type="GO" id="GO:0005829">
    <property type="term" value="C:cytosol"/>
    <property type="evidence" value="ECO:0007669"/>
    <property type="project" value="TreeGrafter"/>
</dbReference>
<comment type="function">
    <text evidence="7">Key enzyme in folate metabolism. Catalyzes an essential reaction for de novo glycine and purine synthesis, and for DNA precursor synthesis.</text>
</comment>
<evidence type="ECO:0000256" key="6">
    <source>
        <dbReference type="ARBA" id="ARBA00023002"/>
    </source>
</evidence>
<comment type="similarity">
    <text evidence="2 7">Belongs to the dihydrofolate reductase family.</text>
</comment>
<evidence type="ECO:0000313" key="9">
    <source>
        <dbReference type="EMBL" id="MCA9381001.1"/>
    </source>
</evidence>
<comment type="caution">
    <text evidence="9">The sequence shown here is derived from an EMBL/GenBank/DDBJ whole genome shotgun (WGS) entry which is preliminary data.</text>
</comment>
<dbReference type="Proteomes" id="UP000775877">
    <property type="component" value="Unassembled WGS sequence"/>
</dbReference>
<dbReference type="PANTHER" id="PTHR48069">
    <property type="entry name" value="DIHYDROFOLATE REDUCTASE"/>
    <property type="match status" value="1"/>
</dbReference>
<keyword evidence="4 7" id="KW-0554">One-carbon metabolism</keyword>
<name>A0A955L1K2_9BACT</name>
<dbReference type="SUPFAM" id="SSF53597">
    <property type="entry name" value="Dihydrofolate reductase-like"/>
    <property type="match status" value="1"/>
</dbReference>
<dbReference type="Pfam" id="PF00186">
    <property type="entry name" value="DHFR_1"/>
    <property type="match status" value="1"/>
</dbReference>
<evidence type="ECO:0000313" key="10">
    <source>
        <dbReference type="Proteomes" id="UP000775877"/>
    </source>
</evidence>
<reference evidence="9" key="2">
    <citation type="journal article" date="2021" name="Microbiome">
        <title>Successional dynamics and alternative stable states in a saline activated sludge microbial community over 9 years.</title>
        <authorList>
            <person name="Wang Y."/>
            <person name="Ye J."/>
            <person name="Ju F."/>
            <person name="Liu L."/>
            <person name="Boyd J.A."/>
            <person name="Deng Y."/>
            <person name="Parks D.H."/>
            <person name="Jiang X."/>
            <person name="Yin X."/>
            <person name="Woodcroft B.J."/>
            <person name="Tyson G.W."/>
            <person name="Hugenholtz P."/>
            <person name="Polz M.F."/>
            <person name="Zhang T."/>
        </authorList>
    </citation>
    <scope>NUCLEOTIDE SEQUENCE</scope>
    <source>
        <strain evidence="9">HKST-UBA13</strain>
    </source>
</reference>
<evidence type="ECO:0000256" key="1">
    <source>
        <dbReference type="ARBA" id="ARBA00004903"/>
    </source>
</evidence>
<dbReference type="InterPro" id="IPR024072">
    <property type="entry name" value="DHFR-like_dom_sf"/>
</dbReference>
<dbReference type="GO" id="GO:0004146">
    <property type="term" value="F:dihydrofolate reductase activity"/>
    <property type="evidence" value="ECO:0007669"/>
    <property type="project" value="UniProtKB-EC"/>
</dbReference>
<evidence type="ECO:0000256" key="7">
    <source>
        <dbReference type="PIRNR" id="PIRNR000194"/>
    </source>
</evidence>
<dbReference type="EC" id="1.5.1.3" evidence="3 7"/>
<evidence type="ECO:0000259" key="8">
    <source>
        <dbReference type="PROSITE" id="PS51330"/>
    </source>
</evidence>
<dbReference type="PROSITE" id="PS51330">
    <property type="entry name" value="DHFR_2"/>
    <property type="match status" value="1"/>
</dbReference>
<keyword evidence="5 7" id="KW-0521">NADP</keyword>
<evidence type="ECO:0000256" key="2">
    <source>
        <dbReference type="ARBA" id="ARBA00009539"/>
    </source>
</evidence>
<dbReference type="EMBL" id="JAGQLJ010000040">
    <property type="protein sequence ID" value="MCA9381001.1"/>
    <property type="molecule type" value="Genomic_DNA"/>
</dbReference>
<dbReference type="PRINTS" id="PR00070">
    <property type="entry name" value="DHFR"/>
</dbReference>
<comment type="catalytic activity">
    <reaction evidence="7">
        <text>(6S)-5,6,7,8-tetrahydrofolate + NADP(+) = 7,8-dihydrofolate + NADPH + H(+)</text>
        <dbReference type="Rhea" id="RHEA:15009"/>
        <dbReference type="ChEBI" id="CHEBI:15378"/>
        <dbReference type="ChEBI" id="CHEBI:57451"/>
        <dbReference type="ChEBI" id="CHEBI:57453"/>
        <dbReference type="ChEBI" id="CHEBI:57783"/>
        <dbReference type="ChEBI" id="CHEBI:58349"/>
        <dbReference type="EC" id="1.5.1.3"/>
    </reaction>
</comment>